<evidence type="ECO:0000313" key="2">
    <source>
        <dbReference type="Proteomes" id="UP000588098"/>
    </source>
</evidence>
<keyword evidence="2" id="KW-1185">Reference proteome</keyword>
<proteinExistence type="predicted"/>
<evidence type="ECO:0000313" key="1">
    <source>
        <dbReference type="EMBL" id="MBB5937986.1"/>
    </source>
</evidence>
<gene>
    <name evidence="1" type="ORF">FHS42_005070</name>
</gene>
<protein>
    <submittedName>
        <fullName evidence="1">Uncharacterized protein</fullName>
    </submittedName>
</protein>
<dbReference type="Proteomes" id="UP000588098">
    <property type="component" value="Unassembled WGS sequence"/>
</dbReference>
<dbReference type="RefSeq" id="WP_184575411.1">
    <property type="nucleotide sequence ID" value="NZ_JACHJL010000014.1"/>
</dbReference>
<dbReference type="AlphaFoldDB" id="A0A7W9QDA7"/>
<name>A0A7W9QDA7_9ACTN</name>
<accession>A0A7W9QDA7</accession>
<dbReference type="EMBL" id="JACHJL010000014">
    <property type="protein sequence ID" value="MBB5937986.1"/>
    <property type="molecule type" value="Genomic_DNA"/>
</dbReference>
<comment type="caution">
    <text evidence="1">The sequence shown here is derived from an EMBL/GenBank/DDBJ whole genome shotgun (WGS) entry which is preliminary data.</text>
</comment>
<sequence>MADNESTVEDIGEVKAQSRGLSDGLLRIIDLEGDLKEPVTSVGTCGDKDADKFYRINSSWSLAGPPAQDLRGAMGRLSKVMPKSGWDITEHGRENSVAKSHYLKANSTERAFSVYIVVLEASPNSGRTRPLLYVGLASDCFQVPDGQSARDKY</sequence>
<reference evidence="1 2" key="1">
    <citation type="submission" date="2020-08" db="EMBL/GenBank/DDBJ databases">
        <title>Genomic Encyclopedia of Type Strains, Phase III (KMG-III): the genomes of soil and plant-associated and newly described type strains.</title>
        <authorList>
            <person name="Whitman W."/>
        </authorList>
    </citation>
    <scope>NUCLEOTIDE SEQUENCE [LARGE SCALE GENOMIC DNA]</scope>
    <source>
        <strain evidence="1 2">CECT 8305</strain>
    </source>
</reference>
<organism evidence="1 2">
    <name type="scientific">Streptomyces zagrosensis</name>
    <dbReference type="NCBI Taxonomy" id="1042984"/>
    <lineage>
        <taxon>Bacteria</taxon>
        <taxon>Bacillati</taxon>
        <taxon>Actinomycetota</taxon>
        <taxon>Actinomycetes</taxon>
        <taxon>Kitasatosporales</taxon>
        <taxon>Streptomycetaceae</taxon>
        <taxon>Streptomyces</taxon>
    </lineage>
</organism>